<dbReference type="AlphaFoldDB" id="L7E258"/>
<accession>L7E258</accession>
<protein>
    <submittedName>
        <fullName evidence="1">Uncharacterized protein</fullName>
    </submittedName>
</protein>
<proteinExistence type="predicted"/>
<comment type="caution">
    <text evidence="1">The sequence shown here is derived from an EMBL/GenBank/DDBJ whole genome shotgun (WGS) entry which is preliminary data.</text>
</comment>
<name>L7E258_MICAE</name>
<evidence type="ECO:0000313" key="1">
    <source>
        <dbReference type="EMBL" id="ELP53525.1"/>
    </source>
</evidence>
<sequence>MWGFTDFEGVNYLIFREKVQGFFPRSLPYPLLFDGQKV</sequence>
<reference evidence="1 2" key="1">
    <citation type="journal article" date="2013" name="Genome Announc.">
        <title>Whole-Genome Sequence of Microcystis aeruginosa TAIHU98, a Nontoxic Bloom-Forming Strain Isolated from Taihu Lake, China.</title>
        <authorList>
            <person name="Yang C."/>
            <person name="Zhang W."/>
            <person name="Ren M."/>
            <person name="Song L."/>
            <person name="Li T."/>
            <person name="Zhao J."/>
        </authorList>
    </citation>
    <scope>NUCLEOTIDE SEQUENCE [LARGE SCALE GENOMIC DNA]</scope>
    <source>
        <strain evidence="1 2">TAIHU98</strain>
    </source>
</reference>
<dbReference type="EMBL" id="ANKQ01000002">
    <property type="protein sequence ID" value="ELP53525.1"/>
    <property type="molecule type" value="Genomic_DNA"/>
</dbReference>
<organism evidence="1 2">
    <name type="scientific">Microcystis aeruginosa TAIHU98</name>
    <dbReference type="NCBI Taxonomy" id="1134457"/>
    <lineage>
        <taxon>Bacteria</taxon>
        <taxon>Bacillati</taxon>
        <taxon>Cyanobacteriota</taxon>
        <taxon>Cyanophyceae</taxon>
        <taxon>Oscillatoriophycideae</taxon>
        <taxon>Chroococcales</taxon>
        <taxon>Microcystaceae</taxon>
        <taxon>Microcystis</taxon>
    </lineage>
</organism>
<dbReference type="PATRIC" id="fig|1134457.3.peg.2490"/>
<gene>
    <name evidence="1" type="ORF">O53_2331</name>
</gene>
<evidence type="ECO:0000313" key="2">
    <source>
        <dbReference type="Proteomes" id="UP000010932"/>
    </source>
</evidence>
<dbReference type="Proteomes" id="UP000010932">
    <property type="component" value="Unassembled WGS sequence"/>
</dbReference>